<feature type="transmembrane region" description="Helical" evidence="6">
    <location>
        <begin position="28"/>
        <end position="50"/>
    </location>
</feature>
<comment type="caution">
    <text evidence="7">The sequence shown here is derived from an EMBL/GenBank/DDBJ whole genome shotgun (WGS) entry which is preliminary data.</text>
</comment>
<sequence>MWAALKLDSLAQKAYVSVSVYTNHKKKIFQMLILSIVAQFIAFFAIYILSNSLSVYIPFGKILLVMPIIAALCMLPVTMNGLGLREWAFVFFFSPNVGEAAALSLSLLYLAMFLSVSLIGGIIYLFWR</sequence>
<dbReference type="AlphaFoldDB" id="X1KTQ6"/>
<keyword evidence="5 6" id="KW-0472">Membrane</keyword>
<feature type="transmembrane region" description="Helical" evidence="6">
    <location>
        <begin position="62"/>
        <end position="82"/>
    </location>
</feature>
<dbReference type="PANTHER" id="PTHR40277">
    <property type="entry name" value="BLL5419 PROTEIN"/>
    <property type="match status" value="1"/>
</dbReference>
<proteinExistence type="predicted"/>
<keyword evidence="2" id="KW-1003">Cell membrane</keyword>
<gene>
    <name evidence="7" type="ORF">S06H3_03682</name>
</gene>
<evidence type="ECO:0000313" key="7">
    <source>
        <dbReference type="EMBL" id="GAH93534.1"/>
    </source>
</evidence>
<dbReference type="InterPro" id="IPR022791">
    <property type="entry name" value="L-PG_synthase/AglD"/>
</dbReference>
<accession>X1KTQ6</accession>
<evidence type="ECO:0000256" key="3">
    <source>
        <dbReference type="ARBA" id="ARBA00022692"/>
    </source>
</evidence>
<evidence type="ECO:0000256" key="1">
    <source>
        <dbReference type="ARBA" id="ARBA00004651"/>
    </source>
</evidence>
<evidence type="ECO:0000256" key="2">
    <source>
        <dbReference type="ARBA" id="ARBA00022475"/>
    </source>
</evidence>
<evidence type="ECO:0000256" key="5">
    <source>
        <dbReference type="ARBA" id="ARBA00023136"/>
    </source>
</evidence>
<evidence type="ECO:0000256" key="4">
    <source>
        <dbReference type="ARBA" id="ARBA00022989"/>
    </source>
</evidence>
<dbReference type="GO" id="GO:0005886">
    <property type="term" value="C:plasma membrane"/>
    <property type="evidence" value="ECO:0007669"/>
    <property type="project" value="UniProtKB-SubCell"/>
</dbReference>
<name>X1KTQ6_9ZZZZ</name>
<comment type="subcellular location">
    <subcellularLocation>
        <location evidence="1">Cell membrane</location>
        <topology evidence="1">Multi-pass membrane protein</topology>
    </subcellularLocation>
</comment>
<reference evidence="7" key="1">
    <citation type="journal article" date="2014" name="Front. Microbiol.">
        <title>High frequency of phylogenetically diverse reductive dehalogenase-homologous genes in deep subseafloor sedimentary metagenomes.</title>
        <authorList>
            <person name="Kawai M."/>
            <person name="Futagami T."/>
            <person name="Toyoda A."/>
            <person name="Takaki Y."/>
            <person name="Nishi S."/>
            <person name="Hori S."/>
            <person name="Arai W."/>
            <person name="Tsubouchi T."/>
            <person name="Morono Y."/>
            <person name="Uchiyama I."/>
            <person name="Ito T."/>
            <person name="Fujiyama A."/>
            <person name="Inagaki F."/>
            <person name="Takami H."/>
        </authorList>
    </citation>
    <scope>NUCLEOTIDE SEQUENCE</scope>
    <source>
        <strain evidence="7">Expedition CK06-06</strain>
    </source>
</reference>
<feature type="transmembrane region" description="Helical" evidence="6">
    <location>
        <begin position="102"/>
        <end position="127"/>
    </location>
</feature>
<evidence type="ECO:0000256" key="6">
    <source>
        <dbReference type="SAM" id="Phobius"/>
    </source>
</evidence>
<keyword evidence="3 6" id="KW-0812">Transmembrane</keyword>
<dbReference type="Pfam" id="PF03706">
    <property type="entry name" value="LPG_synthase_TM"/>
    <property type="match status" value="1"/>
</dbReference>
<protein>
    <submittedName>
        <fullName evidence="7">Uncharacterized protein</fullName>
    </submittedName>
</protein>
<keyword evidence="4 6" id="KW-1133">Transmembrane helix</keyword>
<dbReference type="EMBL" id="BARV01001223">
    <property type="protein sequence ID" value="GAH93534.1"/>
    <property type="molecule type" value="Genomic_DNA"/>
</dbReference>
<organism evidence="7">
    <name type="scientific">marine sediment metagenome</name>
    <dbReference type="NCBI Taxonomy" id="412755"/>
    <lineage>
        <taxon>unclassified sequences</taxon>
        <taxon>metagenomes</taxon>
        <taxon>ecological metagenomes</taxon>
    </lineage>
</organism>
<dbReference type="PANTHER" id="PTHR40277:SF1">
    <property type="entry name" value="BLL5419 PROTEIN"/>
    <property type="match status" value="1"/>
</dbReference>